<feature type="transmembrane region" description="Helical" evidence="1">
    <location>
        <begin position="6"/>
        <end position="24"/>
    </location>
</feature>
<dbReference type="EMBL" id="JALPQF010000001">
    <property type="protein sequence ID" value="MCK8479135.1"/>
    <property type="molecule type" value="Genomic_DNA"/>
</dbReference>
<sequence length="112" mass="13015">MNYTLIIGLFFLAILLYKVFECVRRNRLSTLGKIKFAISAVLILSFLTTGYFLTYPDSLYWFIFSAVIILSLSLSSSLVRNELKRYMELSRKDKIINACYYTLILVSITIIF</sequence>
<keyword evidence="3" id="KW-1185">Reference proteome</keyword>
<evidence type="ECO:0008006" key="4">
    <source>
        <dbReference type="Google" id="ProtNLM"/>
    </source>
</evidence>
<reference evidence="2" key="1">
    <citation type="submission" date="2022-04" db="EMBL/GenBank/DDBJ databases">
        <authorList>
            <person name="Ren T."/>
        </authorList>
    </citation>
    <scope>NUCLEOTIDE SEQUENCE</scope>
    <source>
        <strain evidence="2">F63249</strain>
    </source>
</reference>
<gene>
    <name evidence="2" type="ORF">MUY34_00810</name>
</gene>
<proteinExistence type="predicted"/>
<accession>A0ABT0H427</accession>
<dbReference type="RefSeq" id="WP_248411553.1">
    <property type="nucleotide sequence ID" value="NZ_JALPQF010000001.1"/>
</dbReference>
<protein>
    <recommendedName>
        <fullName evidence="4">DUF4181 domain-containing protein</fullName>
    </recommendedName>
</protein>
<keyword evidence="1" id="KW-0472">Membrane</keyword>
<name>A0ABT0H427_9FLAO</name>
<keyword evidence="1" id="KW-0812">Transmembrane</keyword>
<dbReference type="Proteomes" id="UP001203687">
    <property type="component" value="Unassembled WGS sequence"/>
</dbReference>
<comment type="caution">
    <text evidence="2">The sequence shown here is derived from an EMBL/GenBank/DDBJ whole genome shotgun (WGS) entry which is preliminary data.</text>
</comment>
<evidence type="ECO:0000313" key="2">
    <source>
        <dbReference type="EMBL" id="MCK8479135.1"/>
    </source>
</evidence>
<evidence type="ECO:0000256" key="1">
    <source>
        <dbReference type="SAM" id="Phobius"/>
    </source>
</evidence>
<evidence type="ECO:0000313" key="3">
    <source>
        <dbReference type="Proteomes" id="UP001203687"/>
    </source>
</evidence>
<feature type="transmembrane region" description="Helical" evidence="1">
    <location>
        <begin position="36"/>
        <end position="53"/>
    </location>
</feature>
<feature type="transmembrane region" description="Helical" evidence="1">
    <location>
        <begin position="59"/>
        <end position="79"/>
    </location>
</feature>
<feature type="transmembrane region" description="Helical" evidence="1">
    <location>
        <begin position="95"/>
        <end position="111"/>
    </location>
</feature>
<keyword evidence="1" id="KW-1133">Transmembrane helix</keyword>
<organism evidence="2 3">
    <name type="scientific">Psychroserpens algicola</name>
    <dbReference type="NCBI Taxonomy" id="1719034"/>
    <lineage>
        <taxon>Bacteria</taxon>
        <taxon>Pseudomonadati</taxon>
        <taxon>Bacteroidota</taxon>
        <taxon>Flavobacteriia</taxon>
        <taxon>Flavobacteriales</taxon>
        <taxon>Flavobacteriaceae</taxon>
        <taxon>Psychroserpens</taxon>
    </lineage>
</organism>